<gene>
    <name evidence="6" type="ORF">UFOPK3001_02185</name>
</gene>
<comment type="function">
    <text evidence="2">Probable oxidoreductase that may play a role as regulator of mitochondrial function.</text>
</comment>
<dbReference type="GO" id="GO:0005829">
    <property type="term" value="C:cytosol"/>
    <property type="evidence" value="ECO:0007669"/>
    <property type="project" value="TreeGrafter"/>
</dbReference>
<comment type="subunit">
    <text evidence="3">Interacts with COX5B; this interaction may contribute to localize PYROXD2 to the inner face of the inner mitochondrial membrane.</text>
</comment>
<accession>A0A6J6ZS04</accession>
<dbReference type="AlphaFoldDB" id="A0A6J6ZS04"/>
<proteinExistence type="predicted"/>
<dbReference type="GO" id="GO:0005759">
    <property type="term" value="C:mitochondrial matrix"/>
    <property type="evidence" value="ECO:0007669"/>
    <property type="project" value="UniProtKB-SubCell"/>
</dbReference>
<evidence type="ECO:0000259" key="5">
    <source>
        <dbReference type="Pfam" id="PF01593"/>
    </source>
</evidence>
<evidence type="ECO:0000256" key="3">
    <source>
        <dbReference type="ARBA" id="ARBA00038825"/>
    </source>
</evidence>
<organism evidence="6">
    <name type="scientific">freshwater metagenome</name>
    <dbReference type="NCBI Taxonomy" id="449393"/>
    <lineage>
        <taxon>unclassified sequences</taxon>
        <taxon>metagenomes</taxon>
        <taxon>ecological metagenomes</taxon>
    </lineage>
</organism>
<protein>
    <recommendedName>
        <fullName evidence="4">Pyridine nucleotide-disulfide oxidoreductase domain-containing protein 2</fullName>
    </recommendedName>
</protein>
<evidence type="ECO:0000256" key="4">
    <source>
        <dbReference type="ARBA" id="ARBA00040298"/>
    </source>
</evidence>
<dbReference type="EMBL" id="CAFAAJ010000189">
    <property type="protein sequence ID" value="CAB4820867.1"/>
    <property type="molecule type" value="Genomic_DNA"/>
</dbReference>
<sequence length="520" mass="55951">MTDFDAIVVGAGHNGLVCAAYLAKSGLRTLLLEARDSVGGCASSEQFAGATVNICNCDHLTFRTTPVIEELGLAQHGLRYVEVDPGQLSIPWPASDGTTQPAWPVFHDVDRTVDALRLLYPRQADAYRRYANEAVPALQLILEAAGEPPSARRLISLGARRSRAAATLLRWSRLSAGDVLRTFFDDEAILGPALATGPVVWGVSPLLPRTGLGALSLAMRHAARIGRPVGGSGMVPATLHRAFEAAGGVTRTSSRVTAILCDPRRVRAVQLEDGTIIEAGTVVSACDPHATFLSWLRGAPRAAESMVERWRAIPRHQGYESKIDAVVTSLPRYRSVDPDIAARLGYDALAPSAMIAPPVDELHRGNARSAVGRVMERPVFFANLPTILDPSMAPSGTHVFSLEVLFTPYHLQGGWDGSPEPRRWLEAYSSLVEPGFLEGIRDWRAMTPNRYESEFNMPLGHATGFAGGPLAALRNQNPELTRYETAVPGLYLTGAATFPGAGVWGASGRNCARVITDGRR</sequence>
<dbReference type="GO" id="GO:0016491">
    <property type="term" value="F:oxidoreductase activity"/>
    <property type="evidence" value="ECO:0007669"/>
    <property type="project" value="InterPro"/>
</dbReference>
<dbReference type="PANTHER" id="PTHR10668:SF103">
    <property type="entry name" value="PYRIDINE NUCLEOTIDE-DISULFIDE OXIDOREDUCTASE DOMAIN-CONTAINING PROTEIN 2"/>
    <property type="match status" value="1"/>
</dbReference>
<dbReference type="InterPro" id="IPR036188">
    <property type="entry name" value="FAD/NAD-bd_sf"/>
</dbReference>
<reference evidence="6" key="1">
    <citation type="submission" date="2020-05" db="EMBL/GenBank/DDBJ databases">
        <authorList>
            <person name="Chiriac C."/>
            <person name="Salcher M."/>
            <person name="Ghai R."/>
            <person name="Kavagutti S V."/>
        </authorList>
    </citation>
    <scope>NUCLEOTIDE SEQUENCE</scope>
</reference>
<dbReference type="PANTHER" id="PTHR10668">
    <property type="entry name" value="PHYTOENE DEHYDROGENASE"/>
    <property type="match status" value="1"/>
</dbReference>
<evidence type="ECO:0000313" key="6">
    <source>
        <dbReference type="EMBL" id="CAB4820867.1"/>
    </source>
</evidence>
<dbReference type="Gene3D" id="3.50.50.60">
    <property type="entry name" value="FAD/NAD(P)-binding domain"/>
    <property type="match status" value="2"/>
</dbReference>
<comment type="subcellular location">
    <subcellularLocation>
        <location evidence="1">Mitochondrion matrix</location>
    </subcellularLocation>
</comment>
<dbReference type="SUPFAM" id="SSF51905">
    <property type="entry name" value="FAD/NAD(P)-binding domain"/>
    <property type="match status" value="1"/>
</dbReference>
<name>A0A6J6ZS04_9ZZZZ</name>
<evidence type="ECO:0000256" key="1">
    <source>
        <dbReference type="ARBA" id="ARBA00004305"/>
    </source>
</evidence>
<dbReference type="Pfam" id="PF01593">
    <property type="entry name" value="Amino_oxidase"/>
    <property type="match status" value="1"/>
</dbReference>
<evidence type="ECO:0000256" key="2">
    <source>
        <dbReference type="ARBA" id="ARBA00037217"/>
    </source>
</evidence>
<feature type="domain" description="Amine oxidase" evidence="5">
    <location>
        <begin position="15"/>
        <end position="290"/>
    </location>
</feature>
<dbReference type="InterPro" id="IPR002937">
    <property type="entry name" value="Amino_oxidase"/>
</dbReference>